<dbReference type="Pfam" id="PF16344">
    <property type="entry name" value="FecR_C"/>
    <property type="match status" value="1"/>
</dbReference>
<keyword evidence="1" id="KW-1133">Transmembrane helix</keyword>
<dbReference type="Proteomes" id="UP000680038">
    <property type="component" value="Unassembled WGS sequence"/>
</dbReference>
<reference evidence="4" key="1">
    <citation type="submission" date="2021-04" db="EMBL/GenBank/DDBJ databases">
        <authorList>
            <person name="Rodrigo-Torres L."/>
            <person name="Arahal R. D."/>
            <person name="Lucena T."/>
        </authorList>
    </citation>
    <scope>NUCLEOTIDE SEQUENCE</scope>
    <source>
        <strain evidence="4">CECT 9275</strain>
    </source>
</reference>
<dbReference type="PANTHER" id="PTHR30273">
    <property type="entry name" value="PERIPLASMIC SIGNAL SENSOR AND SIGMA FACTOR ACTIVATOR FECR-RELATED"/>
    <property type="match status" value="1"/>
</dbReference>
<dbReference type="Gene3D" id="3.55.50.30">
    <property type="match status" value="1"/>
</dbReference>
<dbReference type="Pfam" id="PF04773">
    <property type="entry name" value="FecR"/>
    <property type="match status" value="1"/>
</dbReference>
<dbReference type="InterPro" id="IPR032508">
    <property type="entry name" value="FecR_C"/>
</dbReference>
<gene>
    <name evidence="4" type="ORF">DYBT9275_02513</name>
</gene>
<name>A0A916JE99_9BACT</name>
<dbReference type="InterPro" id="IPR012373">
    <property type="entry name" value="Ferrdict_sens_TM"/>
</dbReference>
<organism evidence="4 5">
    <name type="scientific">Dyadobacter helix</name>
    <dbReference type="NCBI Taxonomy" id="2822344"/>
    <lineage>
        <taxon>Bacteria</taxon>
        <taxon>Pseudomonadati</taxon>
        <taxon>Bacteroidota</taxon>
        <taxon>Cytophagia</taxon>
        <taxon>Cytophagales</taxon>
        <taxon>Spirosomataceae</taxon>
        <taxon>Dyadobacter</taxon>
    </lineage>
</organism>
<feature type="transmembrane region" description="Helical" evidence="1">
    <location>
        <begin position="88"/>
        <end position="109"/>
    </location>
</feature>
<keyword evidence="1" id="KW-0812">Transmembrane</keyword>
<evidence type="ECO:0000259" key="2">
    <source>
        <dbReference type="Pfam" id="PF04773"/>
    </source>
</evidence>
<dbReference type="InterPro" id="IPR006860">
    <property type="entry name" value="FecR"/>
</dbReference>
<keyword evidence="5" id="KW-1185">Reference proteome</keyword>
<dbReference type="EMBL" id="CAJRAF010000002">
    <property type="protein sequence ID" value="CAG5000690.1"/>
    <property type="molecule type" value="Genomic_DNA"/>
</dbReference>
<dbReference type="PANTHER" id="PTHR30273:SF2">
    <property type="entry name" value="PROTEIN FECR"/>
    <property type="match status" value="1"/>
</dbReference>
<evidence type="ECO:0000259" key="3">
    <source>
        <dbReference type="Pfam" id="PF16344"/>
    </source>
</evidence>
<dbReference type="PIRSF" id="PIRSF018266">
    <property type="entry name" value="FecR"/>
    <property type="match status" value="1"/>
</dbReference>
<dbReference type="AlphaFoldDB" id="A0A916JE99"/>
<evidence type="ECO:0000313" key="4">
    <source>
        <dbReference type="EMBL" id="CAG5000690.1"/>
    </source>
</evidence>
<keyword evidence="1" id="KW-0472">Membrane</keyword>
<feature type="domain" description="Protein FecR C-terminal" evidence="3">
    <location>
        <begin position="272"/>
        <end position="334"/>
    </location>
</feature>
<proteinExistence type="predicted"/>
<dbReference type="RefSeq" id="WP_215239144.1">
    <property type="nucleotide sequence ID" value="NZ_CAJRAF010000002.1"/>
</dbReference>
<dbReference type="Gene3D" id="2.60.120.1440">
    <property type="match status" value="1"/>
</dbReference>
<evidence type="ECO:0000256" key="1">
    <source>
        <dbReference type="SAM" id="Phobius"/>
    </source>
</evidence>
<evidence type="ECO:0008006" key="6">
    <source>
        <dbReference type="Google" id="ProtNLM"/>
    </source>
</evidence>
<evidence type="ECO:0000313" key="5">
    <source>
        <dbReference type="Proteomes" id="UP000680038"/>
    </source>
</evidence>
<accession>A0A916JE99</accession>
<protein>
    <recommendedName>
        <fullName evidence="6">FecR family protein</fullName>
    </recommendedName>
</protein>
<feature type="domain" description="FecR protein" evidence="2">
    <location>
        <begin position="142"/>
        <end position="228"/>
    </location>
</feature>
<dbReference type="GO" id="GO:0016989">
    <property type="term" value="F:sigma factor antagonist activity"/>
    <property type="evidence" value="ECO:0007669"/>
    <property type="project" value="TreeGrafter"/>
</dbReference>
<sequence>MDKFSYLLQRYIDQVATPQELEEFFNLVQSKQYDHLLDHELSEALQAELQIPSEMDEKLMMDKIYSGKIREKIQPRLFSNTDARKRPVWRIIAAAAAVSGILFYGWLFFRKSGASEGVVADSQGFSNSPQTKSMAKYSDTQLVKLPDGSTVLLNQGSELSYSPADFGAENREVWLNGEGFFDVKHDAAKPFRVKTGKFLTTVLGTAFNIRSFSNESEIKVTVTRGKVKVGDDHKTYEMLAPDEQLVVNTNTSDFVKTSIKAETVTEWKDKFLVMDNVTMHEAIQMMSQKFGVKFTLQNKALTDCHITATFFNNEELDHVLQVISAVNQLSYSVEPGGDIILTGGEQCK</sequence>
<comment type="caution">
    <text evidence="4">The sequence shown here is derived from an EMBL/GenBank/DDBJ whole genome shotgun (WGS) entry which is preliminary data.</text>
</comment>